<evidence type="ECO:0000256" key="5">
    <source>
        <dbReference type="ARBA" id="ARBA00023136"/>
    </source>
</evidence>
<name>A0A8T3AW71_DENNO</name>
<gene>
    <name evidence="7" type="ORF">KFK09_018949</name>
</gene>
<evidence type="ECO:0000256" key="3">
    <source>
        <dbReference type="ARBA" id="ARBA00022692"/>
    </source>
</evidence>
<evidence type="ECO:0008006" key="9">
    <source>
        <dbReference type="Google" id="ProtNLM"/>
    </source>
</evidence>
<comment type="subcellular location">
    <subcellularLocation>
        <location evidence="1">Membrane</location>
        <topology evidence="1">Multi-pass membrane protein</topology>
    </subcellularLocation>
</comment>
<reference evidence="7" key="1">
    <citation type="journal article" date="2022" name="Front. Genet.">
        <title>Chromosome-Scale Assembly of the Dendrobium nobile Genome Provides Insights Into the Molecular Mechanism of the Biosynthesis of the Medicinal Active Ingredient of Dendrobium.</title>
        <authorList>
            <person name="Xu Q."/>
            <person name="Niu S.-C."/>
            <person name="Li K.-L."/>
            <person name="Zheng P.-J."/>
            <person name="Zhang X.-J."/>
            <person name="Jia Y."/>
            <person name="Liu Y."/>
            <person name="Niu Y.-X."/>
            <person name="Yu L.-H."/>
            <person name="Chen D.-F."/>
            <person name="Zhang G.-Q."/>
        </authorList>
    </citation>
    <scope>NUCLEOTIDE SEQUENCE</scope>
    <source>
        <tissue evidence="7">Leaf</tissue>
    </source>
</reference>
<dbReference type="Proteomes" id="UP000829196">
    <property type="component" value="Unassembled WGS sequence"/>
</dbReference>
<dbReference type="GO" id="GO:0016020">
    <property type="term" value="C:membrane"/>
    <property type="evidence" value="ECO:0007669"/>
    <property type="project" value="UniProtKB-SubCell"/>
</dbReference>
<evidence type="ECO:0000313" key="7">
    <source>
        <dbReference type="EMBL" id="KAI0500733.1"/>
    </source>
</evidence>
<dbReference type="InterPro" id="IPR003377">
    <property type="entry name" value="Cornichon"/>
</dbReference>
<keyword evidence="5 6" id="KW-0472">Membrane</keyword>
<dbReference type="GO" id="GO:0016192">
    <property type="term" value="P:vesicle-mediated transport"/>
    <property type="evidence" value="ECO:0007669"/>
    <property type="project" value="InterPro"/>
</dbReference>
<feature type="transmembrane region" description="Helical" evidence="6">
    <location>
        <begin position="114"/>
        <end position="133"/>
    </location>
</feature>
<comment type="caution">
    <text evidence="7">The sequence shown here is derived from an EMBL/GenBank/DDBJ whole genome shotgun (WGS) entry which is preliminary data.</text>
</comment>
<evidence type="ECO:0000256" key="1">
    <source>
        <dbReference type="ARBA" id="ARBA00004141"/>
    </source>
</evidence>
<keyword evidence="3 6" id="KW-0812">Transmembrane</keyword>
<dbReference type="Pfam" id="PF03311">
    <property type="entry name" value="Cornichon"/>
    <property type="match status" value="1"/>
</dbReference>
<protein>
    <recommendedName>
        <fullName evidence="9">Cornichon</fullName>
    </recommendedName>
</protein>
<organism evidence="7 8">
    <name type="scientific">Dendrobium nobile</name>
    <name type="common">Orchid</name>
    <dbReference type="NCBI Taxonomy" id="94219"/>
    <lineage>
        <taxon>Eukaryota</taxon>
        <taxon>Viridiplantae</taxon>
        <taxon>Streptophyta</taxon>
        <taxon>Embryophyta</taxon>
        <taxon>Tracheophyta</taxon>
        <taxon>Spermatophyta</taxon>
        <taxon>Magnoliopsida</taxon>
        <taxon>Liliopsida</taxon>
        <taxon>Asparagales</taxon>
        <taxon>Orchidaceae</taxon>
        <taxon>Epidendroideae</taxon>
        <taxon>Malaxideae</taxon>
        <taxon>Dendrobiinae</taxon>
        <taxon>Dendrobium</taxon>
    </lineage>
</organism>
<accession>A0A8T3AW71</accession>
<feature type="transmembrane region" description="Helical" evidence="6">
    <location>
        <begin position="7"/>
        <end position="27"/>
    </location>
</feature>
<keyword evidence="4 6" id="KW-1133">Transmembrane helix</keyword>
<dbReference type="OrthoDB" id="434393at2759"/>
<comment type="similarity">
    <text evidence="2">Belongs to the cornichon family.</text>
</comment>
<dbReference type="SMR" id="A0A8T3AW71"/>
<proteinExistence type="inferred from homology"/>
<dbReference type="AlphaFoldDB" id="A0A8T3AW71"/>
<feature type="transmembrane region" description="Helical" evidence="6">
    <location>
        <begin position="54"/>
        <end position="82"/>
    </location>
</feature>
<evidence type="ECO:0000256" key="2">
    <source>
        <dbReference type="ARBA" id="ARBA00010095"/>
    </source>
</evidence>
<evidence type="ECO:0000313" key="8">
    <source>
        <dbReference type="Proteomes" id="UP000829196"/>
    </source>
</evidence>
<dbReference type="PANTHER" id="PTHR12290">
    <property type="entry name" value="CORNICHON-RELATED"/>
    <property type="match status" value="1"/>
</dbReference>
<sequence length="136" mass="16068">MVGAVIAWLFGFFMLIGLLLLVIYQLVSLSDLEYDYINPYDLSSRINAVILPEFVLQGTLCLLFLVSGQWMLFLFSAPMLYYNVRLYLQRKHLMDVTEIFNQLNGEKKRRLVKLIYLVILLFISLFWMVWTLLEDD</sequence>
<keyword evidence="8" id="KW-1185">Reference proteome</keyword>
<evidence type="ECO:0000256" key="4">
    <source>
        <dbReference type="ARBA" id="ARBA00022989"/>
    </source>
</evidence>
<dbReference type="EMBL" id="JAGYWB010000013">
    <property type="protein sequence ID" value="KAI0500733.1"/>
    <property type="molecule type" value="Genomic_DNA"/>
</dbReference>
<evidence type="ECO:0000256" key="6">
    <source>
        <dbReference type="SAM" id="Phobius"/>
    </source>
</evidence>
<dbReference type="SMART" id="SM01398">
    <property type="entry name" value="Cornichon"/>
    <property type="match status" value="1"/>
</dbReference>